<sequence>MGRYAHMNMSRGLCDSPADLRTPIMPIAPQEHSATIDAVLFDVYGTLCNVGRRKHPFLKLAKLSPDPRAALEMVMTRRMTLEDMANHVHAGADMLASLERDLQIELASIRLFPDADKTLRVLAARGVKIGLVSNLTSPYAQPALDCLPITPTTCIWSFESGWLKPDSRMFERACDELRVDVQHTVMVGDSLAGDYAGANSAGIRAVLIDRSASRHQGITSIGSLELLLRTIHAPGKQ</sequence>
<dbReference type="NCBIfam" id="TIGR01549">
    <property type="entry name" value="HAD-SF-IA-v1"/>
    <property type="match status" value="1"/>
</dbReference>
<dbReference type="InterPro" id="IPR036412">
    <property type="entry name" value="HAD-like_sf"/>
</dbReference>
<dbReference type="SUPFAM" id="SSF56784">
    <property type="entry name" value="HAD-like"/>
    <property type="match status" value="1"/>
</dbReference>
<dbReference type="PANTHER" id="PTHR43316">
    <property type="entry name" value="HYDROLASE, HALOACID DELAHOGENASE-RELATED"/>
    <property type="match status" value="1"/>
</dbReference>
<dbReference type="SFLD" id="SFLDG01129">
    <property type="entry name" value="C1.5:_HAD__Beta-PGM__Phosphata"/>
    <property type="match status" value="1"/>
</dbReference>
<keyword evidence="1 2" id="KW-0378">Hydrolase</keyword>
<proteinExistence type="predicted"/>
<gene>
    <name evidence="2" type="ORF">EJE83_22460</name>
</gene>
<evidence type="ECO:0000256" key="1">
    <source>
        <dbReference type="ARBA" id="ARBA00022801"/>
    </source>
</evidence>
<dbReference type="InterPro" id="IPR023214">
    <property type="entry name" value="HAD_sf"/>
</dbReference>
<dbReference type="GO" id="GO:0016787">
    <property type="term" value="F:hydrolase activity"/>
    <property type="evidence" value="ECO:0007669"/>
    <property type="project" value="UniProtKB-KW"/>
</dbReference>
<keyword evidence="3" id="KW-1185">Reference proteome</keyword>
<evidence type="ECO:0000313" key="2">
    <source>
        <dbReference type="EMBL" id="RSK75869.1"/>
    </source>
</evidence>
<comment type="caution">
    <text evidence="2">The sequence shown here is derived from an EMBL/GenBank/DDBJ whole genome shotgun (WGS) entry which is preliminary data.</text>
</comment>
<reference evidence="2 3" key="1">
    <citation type="submission" date="2018-12" db="EMBL/GenBank/DDBJ databases">
        <title>Whole genome sequence of a Pandoraea apista isolate from a patient with cystic fibrosis.</title>
        <authorList>
            <person name="Kenna D.T."/>
            <person name="Turton J.F."/>
        </authorList>
    </citation>
    <scope>NUCLEOTIDE SEQUENCE [LARGE SCALE GENOMIC DNA]</scope>
    <source>
        <strain evidence="2 3">Pa13324</strain>
    </source>
</reference>
<name>A0ABX9ZJ08_9BURK</name>
<protein>
    <submittedName>
        <fullName evidence="2">HAD family hydrolase</fullName>
    </submittedName>
</protein>
<dbReference type="Gene3D" id="3.40.50.1000">
    <property type="entry name" value="HAD superfamily/HAD-like"/>
    <property type="match status" value="1"/>
</dbReference>
<dbReference type="EMBL" id="RWHX01000058">
    <property type="protein sequence ID" value="RSK75869.1"/>
    <property type="molecule type" value="Genomic_DNA"/>
</dbReference>
<organism evidence="2 3">
    <name type="scientific">Pandoraea apista</name>
    <dbReference type="NCBI Taxonomy" id="93218"/>
    <lineage>
        <taxon>Bacteria</taxon>
        <taxon>Pseudomonadati</taxon>
        <taxon>Pseudomonadota</taxon>
        <taxon>Betaproteobacteria</taxon>
        <taxon>Burkholderiales</taxon>
        <taxon>Burkholderiaceae</taxon>
        <taxon>Pandoraea</taxon>
    </lineage>
</organism>
<dbReference type="InterPro" id="IPR006439">
    <property type="entry name" value="HAD-SF_hydro_IA"/>
</dbReference>
<evidence type="ECO:0000313" key="3">
    <source>
        <dbReference type="Proteomes" id="UP000270216"/>
    </source>
</evidence>
<dbReference type="PANTHER" id="PTHR43316:SF3">
    <property type="entry name" value="HALOACID DEHALOGENASE, TYPE II (AFU_ORTHOLOGUE AFUA_2G07750)-RELATED"/>
    <property type="match status" value="1"/>
</dbReference>
<dbReference type="Pfam" id="PF00702">
    <property type="entry name" value="Hydrolase"/>
    <property type="match status" value="1"/>
</dbReference>
<dbReference type="SFLD" id="SFLDS00003">
    <property type="entry name" value="Haloacid_Dehalogenase"/>
    <property type="match status" value="1"/>
</dbReference>
<accession>A0ABX9ZJ08</accession>
<dbReference type="PRINTS" id="PR00413">
    <property type="entry name" value="HADHALOGNASE"/>
</dbReference>
<dbReference type="InterPro" id="IPR051540">
    <property type="entry name" value="S-2-haloacid_dehalogenase"/>
</dbReference>
<dbReference type="Proteomes" id="UP000270216">
    <property type="component" value="Unassembled WGS sequence"/>
</dbReference>